<dbReference type="Proteomes" id="UP000216857">
    <property type="component" value="Unassembled WGS sequence"/>
</dbReference>
<keyword evidence="3" id="KW-1185">Reference proteome</keyword>
<sequence length="200" mass="21920">MTARMRNLQRPALPPALLARWLAARQHAAAYWTGLSMRERRLVRGLGGVIVAALLFLVALRPALRDIAQWQDELPLLRTQAAAIDALVQEAQALKREQGKRIAANDMEDALRASLAHAGLGTSPQVGKLEDGKRWRVAVEGVTAAALFDWLAHAPAQLHLRVTQVQLLRPRDSLGRPVPTQVSGTLLLRDGDAPAREVRP</sequence>
<name>A0A261R7L1_9BORD</name>
<proteinExistence type="predicted"/>
<evidence type="ECO:0000256" key="1">
    <source>
        <dbReference type="SAM" id="Phobius"/>
    </source>
</evidence>
<dbReference type="Pfam" id="PF04612">
    <property type="entry name" value="T2SSM"/>
    <property type="match status" value="1"/>
</dbReference>
<dbReference type="EMBL" id="NEVJ01000003">
    <property type="protein sequence ID" value="OZI20994.1"/>
    <property type="molecule type" value="Genomic_DNA"/>
</dbReference>
<comment type="caution">
    <text evidence="2">The sequence shown here is derived from an EMBL/GenBank/DDBJ whole genome shotgun (WGS) entry which is preliminary data.</text>
</comment>
<dbReference type="InterPro" id="IPR007690">
    <property type="entry name" value="T2SS_GspM"/>
</dbReference>
<reference evidence="2" key="1">
    <citation type="submission" date="2017-05" db="EMBL/GenBank/DDBJ databases">
        <title>Complete and WGS of Bordetella genogroups.</title>
        <authorList>
            <person name="Spilker T."/>
            <person name="Lipuma J."/>
        </authorList>
    </citation>
    <scope>NUCLEOTIDE SEQUENCE</scope>
    <source>
        <strain evidence="2">AU21707</strain>
    </source>
</reference>
<protein>
    <recommendedName>
        <fullName evidence="4">General secretion pathway protein GspM</fullName>
    </recommendedName>
</protein>
<dbReference type="GO" id="GO:0015627">
    <property type="term" value="C:type II protein secretion system complex"/>
    <property type="evidence" value="ECO:0007669"/>
    <property type="project" value="InterPro"/>
</dbReference>
<evidence type="ECO:0008006" key="4">
    <source>
        <dbReference type="Google" id="ProtNLM"/>
    </source>
</evidence>
<keyword evidence="1" id="KW-1133">Transmembrane helix</keyword>
<keyword evidence="1" id="KW-0812">Transmembrane</keyword>
<gene>
    <name evidence="2" type="ORF">CAL26_26490</name>
</gene>
<evidence type="ECO:0000313" key="2">
    <source>
        <dbReference type="EMBL" id="OZI20994.1"/>
    </source>
</evidence>
<feature type="transmembrane region" description="Helical" evidence="1">
    <location>
        <begin position="44"/>
        <end position="64"/>
    </location>
</feature>
<organism evidence="2 3">
    <name type="scientific">Bordetella genomosp. 9</name>
    <dbReference type="NCBI Taxonomy" id="1416803"/>
    <lineage>
        <taxon>Bacteria</taxon>
        <taxon>Pseudomonadati</taxon>
        <taxon>Pseudomonadota</taxon>
        <taxon>Betaproteobacteria</taxon>
        <taxon>Burkholderiales</taxon>
        <taxon>Alcaligenaceae</taxon>
        <taxon>Bordetella</taxon>
    </lineage>
</organism>
<keyword evidence="1" id="KW-0472">Membrane</keyword>
<dbReference type="AlphaFoldDB" id="A0A261R7L1"/>
<dbReference type="GO" id="GO:0015628">
    <property type="term" value="P:protein secretion by the type II secretion system"/>
    <property type="evidence" value="ECO:0007669"/>
    <property type="project" value="InterPro"/>
</dbReference>
<evidence type="ECO:0000313" key="3">
    <source>
        <dbReference type="Proteomes" id="UP000216857"/>
    </source>
</evidence>
<dbReference type="RefSeq" id="WP_094849552.1">
    <property type="nucleotide sequence ID" value="NZ_NEVJ01000003.1"/>
</dbReference>
<dbReference type="OrthoDB" id="8852411at2"/>
<accession>A0A261R7L1</accession>